<sequence>MENNNNNVFFEIEGIVIHANQNSIFKVKVNNGSIITASISGKIRKNYVKIMIGDRVKVIISQYNLFKGRIIHRF</sequence>
<accession>Q05FV3</accession>
<dbReference type="Pfam" id="PF01176">
    <property type="entry name" value="eIF-1a"/>
    <property type="match status" value="1"/>
</dbReference>
<comment type="similarity">
    <text evidence="1">Belongs to the IF-1 family.</text>
</comment>
<dbReference type="InterPro" id="IPR012340">
    <property type="entry name" value="NA-bd_OB-fold"/>
</dbReference>
<evidence type="ECO:0000256" key="5">
    <source>
        <dbReference type="PROSITE-ProRule" id="PRU00181"/>
    </source>
</evidence>
<dbReference type="SUPFAM" id="SSF50249">
    <property type="entry name" value="Nucleic acid-binding proteins"/>
    <property type="match status" value="1"/>
</dbReference>
<dbReference type="HOGENOM" id="CLU_151267_5_1_6"/>
<proteinExistence type="inferred from homology"/>
<dbReference type="OrthoDB" id="9803250at2"/>
<evidence type="ECO:0000313" key="7">
    <source>
        <dbReference type="EMBL" id="BAF35068.1"/>
    </source>
</evidence>
<feature type="domain" description="S1-like" evidence="6">
    <location>
        <begin position="11"/>
        <end position="74"/>
    </location>
</feature>
<evidence type="ECO:0000256" key="3">
    <source>
        <dbReference type="ARBA" id="ARBA00022917"/>
    </source>
</evidence>
<dbReference type="InterPro" id="IPR004368">
    <property type="entry name" value="TIF_IF1"/>
</dbReference>
<dbReference type="PANTHER" id="PTHR33370:SF1">
    <property type="entry name" value="TRANSLATION INITIATION FACTOR IF-1, CHLOROPLASTIC"/>
    <property type="match status" value="1"/>
</dbReference>
<dbReference type="EMBL" id="AP009180">
    <property type="protein sequence ID" value="BAF35068.1"/>
    <property type="molecule type" value="Genomic_DNA"/>
</dbReference>
<evidence type="ECO:0000256" key="4">
    <source>
        <dbReference type="NCBIfam" id="TIGR00008"/>
    </source>
</evidence>
<evidence type="ECO:0000259" key="6">
    <source>
        <dbReference type="PROSITE" id="PS50832"/>
    </source>
</evidence>
<name>Q05FV3_CARRP</name>
<dbReference type="GO" id="GO:0003723">
    <property type="term" value="F:RNA binding"/>
    <property type="evidence" value="ECO:0007669"/>
    <property type="project" value="InterPro"/>
</dbReference>
<protein>
    <recommendedName>
        <fullName evidence="4">Translation initiation factor IF-1</fullName>
    </recommendedName>
</protein>
<reference evidence="7 8" key="1">
    <citation type="journal article" date="2006" name="Science">
        <title>The 160-kilobase genome of the bacterial endosymbiont Carsonella.</title>
        <authorList>
            <person name="Nakabachi A."/>
            <person name="Yamashita A."/>
            <person name="Toh H."/>
            <person name="Ishikawa H."/>
            <person name="Dunbar H."/>
            <person name="Moran N."/>
            <person name="Hattori M."/>
        </authorList>
    </citation>
    <scope>NUCLEOTIDE SEQUENCE [LARGE SCALE GENOMIC DNA]</scope>
    <source>
        <strain evidence="7 8">PV</strain>
    </source>
</reference>
<dbReference type="AlphaFoldDB" id="Q05FV3"/>
<dbReference type="Proteomes" id="UP000000777">
    <property type="component" value="Chromosome"/>
</dbReference>
<keyword evidence="2 5" id="KW-0396">Initiation factor</keyword>
<dbReference type="CDD" id="cd04451">
    <property type="entry name" value="S1_IF1"/>
    <property type="match status" value="1"/>
</dbReference>
<dbReference type="GO" id="GO:0003743">
    <property type="term" value="F:translation initiation factor activity"/>
    <property type="evidence" value="ECO:0007669"/>
    <property type="project" value="UniProtKB-UniRule"/>
</dbReference>
<gene>
    <name evidence="7" type="ordered locus">CRP_037</name>
</gene>
<dbReference type="GO" id="GO:0005829">
    <property type="term" value="C:cytosol"/>
    <property type="evidence" value="ECO:0007669"/>
    <property type="project" value="TreeGrafter"/>
</dbReference>
<keyword evidence="3 5" id="KW-0648">Protein biosynthesis</keyword>
<evidence type="ECO:0000256" key="1">
    <source>
        <dbReference type="ARBA" id="ARBA00010939"/>
    </source>
</evidence>
<dbReference type="RefSeq" id="WP_011672260.1">
    <property type="nucleotide sequence ID" value="NC_008512.1"/>
</dbReference>
<organism evidence="7 8">
    <name type="scientific">Carsonella ruddii (strain PV)</name>
    <dbReference type="NCBI Taxonomy" id="387662"/>
    <lineage>
        <taxon>Bacteria</taxon>
        <taxon>Pseudomonadati</taxon>
        <taxon>Pseudomonadota</taxon>
        <taxon>Gammaproteobacteria</taxon>
        <taxon>Oceanospirillales</taxon>
        <taxon>Halomonadaceae</taxon>
        <taxon>Zymobacter group</taxon>
        <taxon>Candidatus Carsonella</taxon>
    </lineage>
</organism>
<dbReference type="KEGG" id="crp:CRP_037"/>
<dbReference type="NCBIfam" id="TIGR00008">
    <property type="entry name" value="infA"/>
    <property type="match status" value="1"/>
</dbReference>
<dbReference type="STRING" id="387662.CRP_037"/>
<evidence type="ECO:0000256" key="2">
    <source>
        <dbReference type="ARBA" id="ARBA00022540"/>
    </source>
</evidence>
<dbReference type="PROSITE" id="PS50832">
    <property type="entry name" value="S1_IF1_TYPE"/>
    <property type="match status" value="1"/>
</dbReference>
<dbReference type="Gene3D" id="2.40.50.140">
    <property type="entry name" value="Nucleic acid-binding proteins"/>
    <property type="match status" value="1"/>
</dbReference>
<dbReference type="PANTHER" id="PTHR33370">
    <property type="entry name" value="TRANSLATION INITIATION FACTOR IF-1, CHLOROPLASTIC"/>
    <property type="match status" value="1"/>
</dbReference>
<evidence type="ECO:0000313" key="8">
    <source>
        <dbReference type="Proteomes" id="UP000000777"/>
    </source>
</evidence>
<dbReference type="GO" id="GO:0043022">
    <property type="term" value="F:ribosome binding"/>
    <property type="evidence" value="ECO:0007669"/>
    <property type="project" value="TreeGrafter"/>
</dbReference>
<dbReference type="InterPro" id="IPR006196">
    <property type="entry name" value="RNA-binding_domain_S1_IF1"/>
</dbReference>